<keyword evidence="2" id="KW-0472">Membrane</keyword>
<dbReference type="Proteomes" id="UP000824540">
    <property type="component" value="Unassembled WGS sequence"/>
</dbReference>
<comment type="caution">
    <text evidence="3">The sequence shown here is derived from an EMBL/GenBank/DDBJ whole genome shotgun (WGS) entry which is preliminary data.</text>
</comment>
<keyword evidence="4" id="KW-1185">Reference proteome</keyword>
<name>A0A8T2PKQ5_9TELE</name>
<evidence type="ECO:0000256" key="2">
    <source>
        <dbReference type="SAM" id="Phobius"/>
    </source>
</evidence>
<evidence type="ECO:0000313" key="4">
    <source>
        <dbReference type="Proteomes" id="UP000824540"/>
    </source>
</evidence>
<proteinExistence type="predicted"/>
<dbReference type="PRINTS" id="PR01739">
    <property type="entry name" value="RELAXINR"/>
</dbReference>
<sequence>MQMFQPLENLSYIYFKKFQYCSYAPHVRKCKPNSDGISSFEDLLASVILRVSVWVMAFITCFGNLFVIGMRSVIGAENNLHAVCIKVLCCEFYHLHAAATPGHAIYGFGWHREWPEAVLVHIRHVSAFQLVCTGSTD</sequence>
<gene>
    <name evidence="3" type="ORF">JZ751_023062</name>
</gene>
<dbReference type="EMBL" id="JAFBMS010000006">
    <property type="protein sequence ID" value="KAG9351811.1"/>
    <property type="molecule type" value="Genomic_DNA"/>
</dbReference>
<reference evidence="3" key="1">
    <citation type="thesis" date="2021" institute="BYU ScholarsArchive" country="Provo, UT, USA">
        <title>Applications of and Algorithms for Genome Assembly and Genomic Analyses with an Emphasis on Marine Teleosts.</title>
        <authorList>
            <person name="Pickett B.D."/>
        </authorList>
    </citation>
    <scope>NUCLEOTIDE SEQUENCE</scope>
    <source>
        <strain evidence="3">HI-2016</strain>
    </source>
</reference>
<keyword evidence="1" id="KW-0325">Glycoprotein</keyword>
<organism evidence="3 4">
    <name type="scientific">Albula glossodonta</name>
    <name type="common">roundjaw bonefish</name>
    <dbReference type="NCBI Taxonomy" id="121402"/>
    <lineage>
        <taxon>Eukaryota</taxon>
        <taxon>Metazoa</taxon>
        <taxon>Chordata</taxon>
        <taxon>Craniata</taxon>
        <taxon>Vertebrata</taxon>
        <taxon>Euteleostomi</taxon>
        <taxon>Actinopterygii</taxon>
        <taxon>Neopterygii</taxon>
        <taxon>Teleostei</taxon>
        <taxon>Albuliformes</taxon>
        <taxon>Albulidae</taxon>
        <taxon>Albula</taxon>
    </lineage>
</organism>
<dbReference type="InterPro" id="IPR008112">
    <property type="entry name" value="Relaxin_rcpt"/>
</dbReference>
<dbReference type="GO" id="GO:0007189">
    <property type="term" value="P:adenylate cyclase-activating G protein-coupled receptor signaling pathway"/>
    <property type="evidence" value="ECO:0007669"/>
    <property type="project" value="TreeGrafter"/>
</dbReference>
<dbReference type="GO" id="GO:0009755">
    <property type="term" value="P:hormone-mediated signaling pathway"/>
    <property type="evidence" value="ECO:0007669"/>
    <property type="project" value="TreeGrafter"/>
</dbReference>
<evidence type="ECO:0000313" key="3">
    <source>
        <dbReference type="EMBL" id="KAG9351811.1"/>
    </source>
</evidence>
<feature type="transmembrane region" description="Helical" evidence="2">
    <location>
        <begin position="43"/>
        <end position="67"/>
    </location>
</feature>
<dbReference type="PANTHER" id="PTHR24372">
    <property type="entry name" value="GLYCOPROTEIN HORMONE RECEPTOR"/>
    <property type="match status" value="1"/>
</dbReference>
<evidence type="ECO:0000256" key="1">
    <source>
        <dbReference type="ARBA" id="ARBA00023180"/>
    </source>
</evidence>
<dbReference type="AlphaFoldDB" id="A0A8T2PKQ5"/>
<dbReference type="GO" id="GO:0005886">
    <property type="term" value="C:plasma membrane"/>
    <property type="evidence" value="ECO:0007669"/>
    <property type="project" value="TreeGrafter"/>
</dbReference>
<dbReference type="OrthoDB" id="6022531at2759"/>
<keyword evidence="2" id="KW-1133">Transmembrane helix</keyword>
<keyword evidence="2" id="KW-0812">Transmembrane</keyword>
<protein>
    <submittedName>
        <fullName evidence="3">Uncharacterized protein</fullName>
    </submittedName>
</protein>
<dbReference type="PANTHER" id="PTHR24372:SF72">
    <property type="entry name" value="RELAXIN RECEPTOR 2"/>
    <property type="match status" value="1"/>
</dbReference>
<accession>A0A8T2PKQ5</accession>
<dbReference type="GO" id="GO:0008528">
    <property type="term" value="F:G protein-coupled peptide receptor activity"/>
    <property type="evidence" value="ECO:0007669"/>
    <property type="project" value="TreeGrafter"/>
</dbReference>